<organism evidence="1">
    <name type="scientific">Entomoneis paludosa</name>
    <dbReference type="NCBI Taxonomy" id="265537"/>
    <lineage>
        <taxon>Eukaryota</taxon>
        <taxon>Sar</taxon>
        <taxon>Stramenopiles</taxon>
        <taxon>Ochrophyta</taxon>
        <taxon>Bacillariophyta</taxon>
        <taxon>Bacillariophyceae</taxon>
        <taxon>Bacillariophycidae</taxon>
        <taxon>Entomoneidaceae</taxon>
        <taxon>Entomoneis</taxon>
    </lineage>
</organism>
<dbReference type="EMBL" id="HBHT01020331">
    <property type="protein sequence ID" value="CAD9969372.1"/>
    <property type="molecule type" value="Transcribed_RNA"/>
</dbReference>
<evidence type="ECO:0000313" key="1">
    <source>
        <dbReference type="EMBL" id="CAD9969372.1"/>
    </source>
</evidence>
<protein>
    <submittedName>
        <fullName evidence="1">Uncharacterized protein</fullName>
    </submittedName>
</protein>
<reference evidence="1" key="1">
    <citation type="submission" date="2021-01" db="EMBL/GenBank/DDBJ databases">
        <authorList>
            <person name="Corre E."/>
            <person name="Pelletier E."/>
            <person name="Niang G."/>
            <person name="Scheremetjew M."/>
            <person name="Finn R."/>
            <person name="Kale V."/>
            <person name="Holt S."/>
            <person name="Cochrane G."/>
            <person name="Meng A."/>
            <person name="Brown T."/>
            <person name="Cohen L."/>
        </authorList>
    </citation>
    <scope>NUCLEOTIDE SEQUENCE</scope>
    <source>
        <strain evidence="1">CCMP125</strain>
    </source>
</reference>
<dbReference type="AlphaFoldDB" id="A0A7S2YDL0"/>
<proteinExistence type="predicted"/>
<accession>A0A7S2YDL0</accession>
<sequence>MTLATNREAALRVLPVVVAHVECLRDSTPFVSPDVDRDREACFLQDKHSESTRKSSSEKGVNLGARGRQRLFLLFVCKPVQPRGAFQTAPWQSLCQIPASQ</sequence>
<name>A0A7S2YDL0_9STRA</name>
<gene>
    <name evidence="1" type="ORF">APAL1065_LOCUS13625</name>
</gene>